<feature type="domain" description="Amidohydrolase 3" evidence="1">
    <location>
        <begin position="58"/>
        <end position="540"/>
    </location>
</feature>
<dbReference type="InterPro" id="IPR011059">
    <property type="entry name" value="Metal-dep_hydrolase_composite"/>
</dbReference>
<dbReference type="GO" id="GO:0016787">
    <property type="term" value="F:hydrolase activity"/>
    <property type="evidence" value="ECO:0007669"/>
    <property type="project" value="UniProtKB-KW"/>
</dbReference>
<name>A0ABV4UUU7_9MICC</name>
<dbReference type="InterPro" id="IPR032466">
    <property type="entry name" value="Metal_Hydrolase"/>
</dbReference>
<dbReference type="EMBL" id="JBHDLJ010000017">
    <property type="protein sequence ID" value="MFB0836047.1"/>
    <property type="molecule type" value="Genomic_DNA"/>
</dbReference>
<proteinExistence type="predicted"/>
<gene>
    <name evidence="2" type="ORF">ACETWP_15765</name>
</gene>
<dbReference type="PANTHER" id="PTHR22642:SF2">
    <property type="entry name" value="PROTEIN LONG AFTER FAR-RED 3"/>
    <property type="match status" value="1"/>
</dbReference>
<dbReference type="Gene3D" id="3.20.20.140">
    <property type="entry name" value="Metal-dependent hydrolases"/>
    <property type="match status" value="1"/>
</dbReference>
<organism evidence="2 3">
    <name type="scientific">Arthrobacter halodurans</name>
    <dbReference type="NCBI Taxonomy" id="516699"/>
    <lineage>
        <taxon>Bacteria</taxon>
        <taxon>Bacillati</taxon>
        <taxon>Actinomycetota</taxon>
        <taxon>Actinomycetes</taxon>
        <taxon>Micrococcales</taxon>
        <taxon>Micrococcaceae</taxon>
        <taxon>Arthrobacter</taxon>
    </lineage>
</organism>
<accession>A0ABV4UUU7</accession>
<dbReference type="EC" id="3.5.-.-" evidence="2"/>
<dbReference type="SUPFAM" id="SSF51338">
    <property type="entry name" value="Composite domain of metallo-dependent hydrolases"/>
    <property type="match status" value="1"/>
</dbReference>
<dbReference type="Proteomes" id="UP001575652">
    <property type="component" value="Unassembled WGS sequence"/>
</dbReference>
<dbReference type="RefSeq" id="WP_373973224.1">
    <property type="nucleotide sequence ID" value="NZ_JBHDLJ010000017.1"/>
</dbReference>
<sequence>MTNRDGRDLVLLTDTVHTLDADTDSGAERVQAVLVRHGVVAELGDRRRAKAWAGGGAETIDLGKSTLTPGLVDGHLHPVMGLTFSEGHDLSGVASLEQLTRELRRAAADDSGKDGWISCWGLDPNVFGGNQVHNALLEDAAPHRPVFIRFSDAHSGLASTAALRRAGVTGPVAFDQAAEVVCDETGTPTGQLLEDAAVNLVFDHVPRAAPADRRARLARIFRDMAATGLVGAHVMDFEEDSGELLASLDGDGALALRLRCAPFCFPGVGTEELDEFVALQRRGGRDWKVDGVKFMIDGTIDGGTAWLQAPDSHGESTAPFWPDPHEYAWAVRHLAEAGVPTATHAIGDAGVRFALETLAGAARTRTPHRIEHIETIPDDLVPLFARHRVTASMQPTHCTHYTAADHSDNWSERLGTERANRAFRTRDLRDAGAVLALGSDWPVAPYDARAVLADAQLRRPAGRPDVDPVLPGQSLTARMALEGYTTMAAAAAGETGRAGRIAVGQRADFTAFTVDPLAAPPDELAEAPIALTVLGGRVTHRSVQF</sequence>
<reference evidence="2 3" key="1">
    <citation type="submission" date="2024-09" db="EMBL/GenBank/DDBJ databases">
        <authorList>
            <person name="Salinas-Garcia M.A."/>
            <person name="Prieme A."/>
        </authorList>
    </citation>
    <scope>NUCLEOTIDE SEQUENCE [LARGE SCALE GENOMIC DNA]</scope>
    <source>
        <strain evidence="2 3">DSM 21081</strain>
    </source>
</reference>
<dbReference type="CDD" id="cd01300">
    <property type="entry name" value="YtcJ_like"/>
    <property type="match status" value="1"/>
</dbReference>
<protein>
    <submittedName>
        <fullName evidence="2">Amidohydrolase</fullName>
        <ecNumber evidence="2">3.5.-.-</ecNumber>
    </submittedName>
</protein>
<dbReference type="Gene3D" id="2.30.40.10">
    <property type="entry name" value="Urease, subunit C, domain 1"/>
    <property type="match status" value="1"/>
</dbReference>
<dbReference type="InterPro" id="IPR033932">
    <property type="entry name" value="YtcJ-like"/>
</dbReference>
<dbReference type="Pfam" id="PF07969">
    <property type="entry name" value="Amidohydro_3"/>
    <property type="match status" value="1"/>
</dbReference>
<keyword evidence="2" id="KW-0378">Hydrolase</keyword>
<dbReference type="InterPro" id="IPR013108">
    <property type="entry name" value="Amidohydro_3"/>
</dbReference>
<dbReference type="PANTHER" id="PTHR22642">
    <property type="entry name" value="IMIDAZOLONEPROPIONASE"/>
    <property type="match status" value="1"/>
</dbReference>
<keyword evidence="3" id="KW-1185">Reference proteome</keyword>
<evidence type="ECO:0000313" key="3">
    <source>
        <dbReference type="Proteomes" id="UP001575652"/>
    </source>
</evidence>
<evidence type="ECO:0000259" key="1">
    <source>
        <dbReference type="Pfam" id="PF07969"/>
    </source>
</evidence>
<dbReference type="Gene3D" id="3.10.310.70">
    <property type="match status" value="1"/>
</dbReference>
<comment type="caution">
    <text evidence="2">The sequence shown here is derived from an EMBL/GenBank/DDBJ whole genome shotgun (WGS) entry which is preliminary data.</text>
</comment>
<evidence type="ECO:0000313" key="2">
    <source>
        <dbReference type="EMBL" id="MFB0836047.1"/>
    </source>
</evidence>
<dbReference type="SUPFAM" id="SSF51556">
    <property type="entry name" value="Metallo-dependent hydrolases"/>
    <property type="match status" value="1"/>
</dbReference>